<dbReference type="Gene3D" id="3.40.50.2300">
    <property type="match status" value="2"/>
</dbReference>
<reference evidence="4 5" key="1">
    <citation type="journal article" date="2011" name="Stand. Genomic Sci.">
        <title>Complete genome sequence of the acetate-degrading sulfate reducer Desulfobacca acetoxidans type strain (ASRB2).</title>
        <authorList>
            <person name="Goker M."/>
            <person name="Teshima H."/>
            <person name="Lapidus A."/>
            <person name="Nolan M."/>
            <person name="Lucas S."/>
            <person name="Hammon N."/>
            <person name="Deshpande S."/>
            <person name="Cheng J.F."/>
            <person name="Tapia R."/>
            <person name="Han C."/>
            <person name="Goodwin L."/>
            <person name="Pitluck S."/>
            <person name="Huntemann M."/>
            <person name="Liolios K."/>
            <person name="Ivanova N."/>
            <person name="Pagani I."/>
            <person name="Mavromatis K."/>
            <person name="Ovchinikova G."/>
            <person name="Pati A."/>
            <person name="Chen A."/>
            <person name="Palaniappan K."/>
            <person name="Land M."/>
            <person name="Hauser L."/>
            <person name="Brambilla E.M."/>
            <person name="Rohde M."/>
            <person name="Spring S."/>
            <person name="Detter J.C."/>
            <person name="Woyke T."/>
            <person name="Bristow J."/>
            <person name="Eisen J.A."/>
            <person name="Markowitz V."/>
            <person name="Hugenholtz P."/>
            <person name="Kyrpides N.C."/>
            <person name="Klenk H.P."/>
        </authorList>
    </citation>
    <scope>NUCLEOTIDE SEQUENCE [LARGE SCALE GENOMIC DNA]</scope>
    <source>
        <strain evidence="5">ATCC 700848 / DSM 11109 / ASRB2</strain>
    </source>
</reference>
<evidence type="ECO:0000259" key="3">
    <source>
        <dbReference type="Pfam" id="PF13458"/>
    </source>
</evidence>
<accession>F2NCB2</accession>
<feature type="domain" description="Leucine-binding protein" evidence="3">
    <location>
        <begin position="273"/>
        <end position="575"/>
    </location>
</feature>
<evidence type="ECO:0000313" key="4">
    <source>
        <dbReference type="EMBL" id="AEB08976.1"/>
    </source>
</evidence>
<dbReference type="InterPro" id="IPR051010">
    <property type="entry name" value="BCAA_transport"/>
</dbReference>
<dbReference type="Pfam" id="PF13458">
    <property type="entry name" value="Peripla_BP_6"/>
    <property type="match status" value="1"/>
</dbReference>
<organism evidence="4 5">
    <name type="scientific">Desulfobacca acetoxidans (strain ATCC 700848 / DSM 11109 / ASRB2)</name>
    <dbReference type="NCBI Taxonomy" id="880072"/>
    <lineage>
        <taxon>Bacteria</taxon>
        <taxon>Pseudomonadati</taxon>
        <taxon>Thermodesulfobacteriota</taxon>
        <taxon>Desulfobaccia</taxon>
        <taxon>Desulfobaccales</taxon>
        <taxon>Desulfobaccaceae</taxon>
        <taxon>Desulfobacca</taxon>
    </lineage>
</organism>
<evidence type="ECO:0000256" key="2">
    <source>
        <dbReference type="ARBA" id="ARBA00022729"/>
    </source>
</evidence>
<keyword evidence="5" id="KW-1185">Reference proteome</keyword>
<reference evidence="5" key="2">
    <citation type="submission" date="2011-03" db="EMBL/GenBank/DDBJ databases">
        <title>The complete genome of Desulfobacca acetoxidans DSM 11109.</title>
        <authorList>
            <consortium name="US DOE Joint Genome Institute (JGI-PGF)"/>
            <person name="Lucas S."/>
            <person name="Copeland A."/>
            <person name="Lapidus A."/>
            <person name="Bruce D."/>
            <person name="Goodwin L."/>
            <person name="Pitluck S."/>
            <person name="Peters L."/>
            <person name="Kyrpides N."/>
            <person name="Mavromatis K."/>
            <person name="Ivanova N."/>
            <person name="Ovchinnikova G."/>
            <person name="Teshima H."/>
            <person name="Detter J.C."/>
            <person name="Han C."/>
            <person name="Land M."/>
            <person name="Hauser L."/>
            <person name="Markowitz V."/>
            <person name="Cheng J.-F."/>
            <person name="Hugenholtz P."/>
            <person name="Woyke T."/>
            <person name="Wu D."/>
            <person name="Spring S."/>
            <person name="Schueler E."/>
            <person name="Brambilla E."/>
            <person name="Klenk H.-P."/>
            <person name="Eisen J.A."/>
        </authorList>
    </citation>
    <scope>NUCLEOTIDE SEQUENCE [LARGE SCALE GENOMIC DNA]</scope>
    <source>
        <strain evidence="5">ATCC 700848 / DSM 11109 / ASRB2</strain>
    </source>
</reference>
<gene>
    <name evidence="4" type="ordered locus">Desac_1112</name>
</gene>
<dbReference type="STRING" id="880072.Desac_1112"/>
<dbReference type="InterPro" id="IPR011990">
    <property type="entry name" value="TPR-like_helical_dom_sf"/>
</dbReference>
<dbReference type="PROSITE" id="PS51257">
    <property type="entry name" value="PROKAR_LIPOPROTEIN"/>
    <property type="match status" value="1"/>
</dbReference>
<dbReference type="InterPro" id="IPR028082">
    <property type="entry name" value="Peripla_BP_I"/>
</dbReference>
<dbReference type="eggNOG" id="COG0683">
    <property type="taxonomic scope" value="Bacteria"/>
</dbReference>
<dbReference type="eggNOG" id="COG3063">
    <property type="taxonomic scope" value="Bacteria"/>
</dbReference>
<dbReference type="SUPFAM" id="SSF53822">
    <property type="entry name" value="Periplasmic binding protein-like I"/>
    <property type="match status" value="1"/>
</dbReference>
<dbReference type="PANTHER" id="PTHR30483">
    <property type="entry name" value="LEUCINE-SPECIFIC-BINDING PROTEIN"/>
    <property type="match status" value="1"/>
</dbReference>
<keyword evidence="2" id="KW-0732">Signal</keyword>
<dbReference type="AlphaFoldDB" id="F2NCB2"/>
<proteinExistence type="inferred from homology"/>
<dbReference type="RefSeq" id="WP_013706088.1">
    <property type="nucleotide sequence ID" value="NC_015388.1"/>
</dbReference>
<dbReference type="SUPFAM" id="SSF48452">
    <property type="entry name" value="TPR-like"/>
    <property type="match status" value="1"/>
</dbReference>
<dbReference type="PANTHER" id="PTHR30483:SF6">
    <property type="entry name" value="PERIPLASMIC BINDING PROTEIN OF ABC TRANSPORTER FOR NATURAL AMINO ACIDS"/>
    <property type="match status" value="1"/>
</dbReference>
<dbReference type="KEGG" id="dao:Desac_1112"/>
<dbReference type="Gene3D" id="1.25.40.10">
    <property type="entry name" value="Tetratricopeptide repeat domain"/>
    <property type="match status" value="2"/>
</dbReference>
<evidence type="ECO:0000313" key="5">
    <source>
        <dbReference type="Proteomes" id="UP000000483"/>
    </source>
</evidence>
<dbReference type="Proteomes" id="UP000000483">
    <property type="component" value="Chromosome"/>
</dbReference>
<dbReference type="EMBL" id="CP002629">
    <property type="protein sequence ID" value="AEB08976.1"/>
    <property type="molecule type" value="Genomic_DNA"/>
</dbReference>
<protein>
    <submittedName>
        <fullName evidence="4">Extracellular ligand-binding receptor</fullName>
    </submittedName>
</protein>
<dbReference type="CDD" id="cd06339">
    <property type="entry name" value="PBP1_YraM_LppC_lipoprotein-like"/>
    <property type="match status" value="1"/>
</dbReference>
<dbReference type="Pfam" id="PF13432">
    <property type="entry name" value="TPR_16"/>
    <property type="match status" value="2"/>
</dbReference>
<comment type="similarity">
    <text evidence="1">Belongs to the leucine-binding protein family.</text>
</comment>
<dbReference type="InterPro" id="IPR028081">
    <property type="entry name" value="Leu-bd"/>
</dbReference>
<name>F2NCB2_DESAR</name>
<evidence type="ECO:0000256" key="1">
    <source>
        <dbReference type="ARBA" id="ARBA00010062"/>
    </source>
</evidence>
<keyword evidence="4" id="KW-0675">Receptor</keyword>
<sequence>MKNLISLKLFVLLPLIFLAFGCAAMLPPSTGDLIRNDAALLQQADNFYRAHRYNEALATYEQYLQTSPQGVQWQHAWLRTAELYGIKGDWLQARARYERILAVPVDSGLALKARYGVGQAQYKLGNFLEAERILENLTASNLSGDLRFKTNALLTELSLQSRNFPQACSRLLLVEKDLPYGEEEWYQDLKSRLLERAAAPELEKLADLYRDTPLTPALLLQLIRLETQAGRPEKAEEWLATLQRRFPQSPEAVLAAKLSAPPARTEAVGSTAAIGCLLPLSGEYAEVGHQVKNGLELAALQAHMSLAVEDCGGGADTTVAALEKLANDPKIVALIGFFPSAVAEAAAAAAQRLGVPLLALTQKKDITQTGSFIFQDFLRPPLMLQALVSYTGSRMGWQRYAIICPDSKYGRTMARQFAEELNKHGMLLVSQVSYAEDGHNLALAVQTLLTTVNPGPDGRPSLDAVFIPDEDRAVAAAASVLASTSQFRMPLLGTNILHTPSALQHDARLDGIFFPDGFFAGDPDPAVRAFVSDYQQQFQQTPSYLAAQGYSSLRLAAEALQGSPGIGRGEFAQKLSQQLPPPGFTLFKSFNTVREAQLAIKILTIRGQEFQLAP</sequence>
<dbReference type="HOGENOM" id="CLU_444627_0_0_7"/>